<name>A0AAV0Q3V6_9ROSI</name>
<dbReference type="InterPro" id="IPR001878">
    <property type="entry name" value="Znf_CCHC"/>
</dbReference>
<accession>A0AAV0Q3V6</accession>
<evidence type="ECO:0000256" key="1">
    <source>
        <dbReference type="PROSITE-ProRule" id="PRU00047"/>
    </source>
</evidence>
<organism evidence="4 5">
    <name type="scientific">Linum tenue</name>
    <dbReference type="NCBI Taxonomy" id="586396"/>
    <lineage>
        <taxon>Eukaryota</taxon>
        <taxon>Viridiplantae</taxon>
        <taxon>Streptophyta</taxon>
        <taxon>Embryophyta</taxon>
        <taxon>Tracheophyta</taxon>
        <taxon>Spermatophyta</taxon>
        <taxon>Magnoliopsida</taxon>
        <taxon>eudicotyledons</taxon>
        <taxon>Gunneridae</taxon>
        <taxon>Pentapetalae</taxon>
        <taxon>rosids</taxon>
        <taxon>fabids</taxon>
        <taxon>Malpighiales</taxon>
        <taxon>Linaceae</taxon>
        <taxon>Linum</taxon>
    </lineage>
</organism>
<feature type="region of interest" description="Disordered" evidence="2">
    <location>
        <begin position="150"/>
        <end position="180"/>
    </location>
</feature>
<comment type="caution">
    <text evidence="4">The sequence shown here is derived from an EMBL/GenBank/DDBJ whole genome shotgun (WGS) entry which is preliminary data.</text>
</comment>
<evidence type="ECO:0000313" key="4">
    <source>
        <dbReference type="EMBL" id="CAI0539719.1"/>
    </source>
</evidence>
<evidence type="ECO:0000313" key="5">
    <source>
        <dbReference type="Proteomes" id="UP001154282"/>
    </source>
</evidence>
<dbReference type="GO" id="GO:0008270">
    <property type="term" value="F:zinc ion binding"/>
    <property type="evidence" value="ECO:0007669"/>
    <property type="project" value="UniProtKB-KW"/>
</dbReference>
<keyword evidence="1" id="KW-0479">Metal-binding</keyword>
<evidence type="ECO:0000259" key="3">
    <source>
        <dbReference type="PROSITE" id="PS50158"/>
    </source>
</evidence>
<feature type="compositionally biased region" description="Polar residues" evidence="2">
    <location>
        <begin position="202"/>
        <end position="212"/>
    </location>
</feature>
<gene>
    <name evidence="4" type="ORF">LITE_LOCUS41386</name>
</gene>
<feature type="domain" description="CCHC-type" evidence="3">
    <location>
        <begin position="105"/>
        <end position="119"/>
    </location>
</feature>
<proteinExistence type="predicted"/>
<dbReference type="Proteomes" id="UP001154282">
    <property type="component" value="Unassembled WGS sequence"/>
</dbReference>
<protein>
    <recommendedName>
        <fullName evidence="3">CCHC-type domain-containing protein</fullName>
    </recommendedName>
</protein>
<sequence>MIGDYYITVRPWRRNFNPQWAEVATTMVWGRLPGLPREFINKEAVERIAGKIGRPVRVDNATETGDRGKFARVSVEVDLTKPLLSQYKIEGITYYIEYEGLFRICTECGKYGHVKATCPTLAKNPASPQPESHSPKDDSNAQNLYGEWMTVQPRGRNGKRGRGALAGSIDDGGHGNILGQKENLATGSRFAVLEENPMQGVISTHANPSNIEPNVDKDGEMSTDQMVTEKPNEESIVMAPSKNSGDLGEEQPSATVGNHSKAVEKTVGPPEKAGKERREASVGAHKPPKGSSDPAEAIAKLYNGKEATKQLGAINGSNGTSRKQEQALA</sequence>
<reference evidence="4" key="1">
    <citation type="submission" date="2022-08" db="EMBL/GenBank/DDBJ databases">
        <authorList>
            <person name="Gutierrez-Valencia J."/>
        </authorList>
    </citation>
    <scope>NUCLEOTIDE SEQUENCE</scope>
</reference>
<dbReference type="GO" id="GO:0003676">
    <property type="term" value="F:nucleic acid binding"/>
    <property type="evidence" value="ECO:0007669"/>
    <property type="project" value="InterPro"/>
</dbReference>
<dbReference type="EMBL" id="CAMGYJ010000009">
    <property type="protein sequence ID" value="CAI0539719.1"/>
    <property type="molecule type" value="Genomic_DNA"/>
</dbReference>
<dbReference type="InterPro" id="IPR040256">
    <property type="entry name" value="At4g02000-like"/>
</dbReference>
<dbReference type="PANTHER" id="PTHR31286">
    <property type="entry name" value="GLYCINE-RICH CELL WALL STRUCTURAL PROTEIN 1.8-LIKE"/>
    <property type="match status" value="1"/>
</dbReference>
<dbReference type="AlphaFoldDB" id="A0AAV0Q3V6"/>
<evidence type="ECO:0000256" key="2">
    <source>
        <dbReference type="SAM" id="MobiDB-lite"/>
    </source>
</evidence>
<feature type="region of interest" description="Disordered" evidence="2">
    <location>
        <begin position="202"/>
        <end position="329"/>
    </location>
</feature>
<keyword evidence="1" id="KW-0863">Zinc-finger</keyword>
<dbReference type="PANTHER" id="PTHR31286:SF99">
    <property type="entry name" value="DUF4283 DOMAIN-CONTAINING PROTEIN"/>
    <property type="match status" value="1"/>
</dbReference>
<keyword evidence="1" id="KW-0862">Zinc</keyword>
<keyword evidence="5" id="KW-1185">Reference proteome</keyword>
<dbReference type="PROSITE" id="PS50158">
    <property type="entry name" value="ZF_CCHC"/>
    <property type="match status" value="1"/>
</dbReference>